<feature type="region of interest" description="Disordered" evidence="8">
    <location>
        <begin position="377"/>
        <end position="401"/>
    </location>
</feature>
<comment type="similarity">
    <text evidence="7">Belongs to the protein kinase superfamily.</text>
</comment>
<keyword evidence="2" id="KW-0808">Transferase</keyword>
<proteinExistence type="inferred from homology"/>
<dbReference type="GO" id="GO:0005737">
    <property type="term" value="C:cytoplasm"/>
    <property type="evidence" value="ECO:0007669"/>
    <property type="project" value="TreeGrafter"/>
</dbReference>
<evidence type="ECO:0000313" key="11">
    <source>
        <dbReference type="Proteomes" id="UP000708208"/>
    </source>
</evidence>
<dbReference type="OrthoDB" id="541276at2759"/>
<dbReference type="FunFam" id="1.10.510.10:FF:000571">
    <property type="entry name" value="Maternal embryonic leucine zipper kinase"/>
    <property type="match status" value="1"/>
</dbReference>
<dbReference type="AlphaFoldDB" id="A0A8J2Q799"/>
<evidence type="ECO:0000256" key="8">
    <source>
        <dbReference type="SAM" id="MobiDB-lite"/>
    </source>
</evidence>
<evidence type="ECO:0000259" key="9">
    <source>
        <dbReference type="PROSITE" id="PS50011"/>
    </source>
</evidence>
<organism evidence="10 11">
    <name type="scientific">Allacma fusca</name>
    <dbReference type="NCBI Taxonomy" id="39272"/>
    <lineage>
        <taxon>Eukaryota</taxon>
        <taxon>Metazoa</taxon>
        <taxon>Ecdysozoa</taxon>
        <taxon>Arthropoda</taxon>
        <taxon>Hexapoda</taxon>
        <taxon>Collembola</taxon>
        <taxon>Symphypleona</taxon>
        <taxon>Sminthuridae</taxon>
        <taxon>Allacma</taxon>
    </lineage>
</organism>
<dbReference type="InterPro" id="IPR017441">
    <property type="entry name" value="Protein_kinase_ATP_BS"/>
</dbReference>
<dbReference type="Pfam" id="PF00069">
    <property type="entry name" value="Pkinase"/>
    <property type="match status" value="1"/>
</dbReference>
<comment type="caution">
    <text evidence="10">The sequence shown here is derived from an EMBL/GenBank/DDBJ whole genome shotgun (WGS) entry which is preliminary data.</text>
</comment>
<evidence type="ECO:0000256" key="4">
    <source>
        <dbReference type="ARBA" id="ARBA00022777"/>
    </source>
</evidence>
<evidence type="ECO:0000256" key="7">
    <source>
        <dbReference type="RuleBase" id="RU000304"/>
    </source>
</evidence>
<keyword evidence="5 6" id="KW-0067">ATP-binding</keyword>
<dbReference type="GO" id="GO:0050321">
    <property type="term" value="F:tau-protein kinase activity"/>
    <property type="evidence" value="ECO:0007669"/>
    <property type="project" value="TreeGrafter"/>
</dbReference>
<reference evidence="10" key="1">
    <citation type="submission" date="2021-06" db="EMBL/GenBank/DDBJ databases">
        <authorList>
            <person name="Hodson N. C."/>
            <person name="Mongue J. A."/>
            <person name="Jaron S. K."/>
        </authorList>
    </citation>
    <scope>NUCLEOTIDE SEQUENCE</scope>
</reference>
<keyword evidence="11" id="KW-1185">Reference proteome</keyword>
<sequence length="401" mass="45310">MSRRSSKKKLSEQVEITRTPSQERVLRKRGYSIGKRIGEGSYAQVFKASFSDPKKNNYHEIKLACKIIDCTQISEKFSKKFLPREVEILGQLTHTNIIRVHSILQKKDFYYIFMEYADQGDLLEFILDHGAVKERQSRKWFMQILQGLKYLHDKDIAHRDLKCENLLLTAMFTIKISDFGFARFVEYERGQPVNSTTYCGSITYAAPEIVKGIPYNPKLADIWSIGVILYIMLNKSWPFDPSSVTGLYQAQMGRKWRVRTKVENILSETVKDFLRILLEPVPELRKTTNQVLLEPWVKHAPRDDTITFSGLGNPSTKTQFDSAPFEKPSTISTSNTSSGVSVGSGTKVSPYLNKTRDMAKSEVAGREVAQAVAPNAENVTLTGPSNKLATSESTVSTATDL</sequence>
<dbReference type="GO" id="GO:0000226">
    <property type="term" value="P:microtubule cytoskeleton organization"/>
    <property type="evidence" value="ECO:0007669"/>
    <property type="project" value="TreeGrafter"/>
</dbReference>
<evidence type="ECO:0000256" key="3">
    <source>
        <dbReference type="ARBA" id="ARBA00022741"/>
    </source>
</evidence>
<dbReference type="GO" id="GO:0035556">
    <property type="term" value="P:intracellular signal transduction"/>
    <property type="evidence" value="ECO:0007669"/>
    <property type="project" value="TreeGrafter"/>
</dbReference>
<feature type="domain" description="Protein kinase" evidence="9">
    <location>
        <begin position="31"/>
        <end position="297"/>
    </location>
</feature>
<dbReference type="GO" id="GO:0005524">
    <property type="term" value="F:ATP binding"/>
    <property type="evidence" value="ECO:0007669"/>
    <property type="project" value="UniProtKB-UniRule"/>
</dbReference>
<dbReference type="PROSITE" id="PS00108">
    <property type="entry name" value="PROTEIN_KINASE_ST"/>
    <property type="match status" value="1"/>
</dbReference>
<evidence type="ECO:0000313" key="10">
    <source>
        <dbReference type="EMBL" id="CAG7838066.1"/>
    </source>
</evidence>
<dbReference type="InterPro" id="IPR008271">
    <property type="entry name" value="Ser/Thr_kinase_AS"/>
</dbReference>
<evidence type="ECO:0000256" key="2">
    <source>
        <dbReference type="ARBA" id="ARBA00022679"/>
    </source>
</evidence>
<gene>
    <name evidence="10" type="ORF">AFUS01_LOCUS47081</name>
</gene>
<evidence type="ECO:0000256" key="5">
    <source>
        <dbReference type="ARBA" id="ARBA00022840"/>
    </source>
</evidence>
<protein>
    <recommendedName>
        <fullName evidence="9">Protein kinase domain-containing protein</fullName>
    </recommendedName>
</protein>
<dbReference type="PROSITE" id="PS50011">
    <property type="entry name" value="PROTEIN_KINASE_DOM"/>
    <property type="match status" value="1"/>
</dbReference>
<feature type="region of interest" description="Disordered" evidence="8">
    <location>
        <begin position="309"/>
        <end position="345"/>
    </location>
</feature>
<dbReference type="PROSITE" id="PS00107">
    <property type="entry name" value="PROTEIN_KINASE_ATP"/>
    <property type="match status" value="1"/>
</dbReference>
<dbReference type="Proteomes" id="UP000708208">
    <property type="component" value="Unassembled WGS sequence"/>
</dbReference>
<keyword evidence="4" id="KW-0418">Kinase</keyword>
<dbReference type="EMBL" id="CAJVCH010571638">
    <property type="protein sequence ID" value="CAG7838066.1"/>
    <property type="molecule type" value="Genomic_DNA"/>
</dbReference>
<keyword evidence="1 7" id="KW-0723">Serine/threonine-protein kinase</keyword>
<evidence type="ECO:0000256" key="6">
    <source>
        <dbReference type="PROSITE-ProRule" id="PRU10141"/>
    </source>
</evidence>
<feature type="compositionally biased region" description="Polar residues" evidence="8">
    <location>
        <begin position="309"/>
        <end position="321"/>
    </location>
</feature>
<accession>A0A8J2Q799</accession>
<evidence type="ECO:0000256" key="1">
    <source>
        <dbReference type="ARBA" id="ARBA00022527"/>
    </source>
</evidence>
<feature type="binding site" evidence="6">
    <location>
        <position position="66"/>
    </location>
    <ligand>
        <name>ATP</name>
        <dbReference type="ChEBI" id="CHEBI:30616"/>
    </ligand>
</feature>
<dbReference type="PANTHER" id="PTHR24346:SF82">
    <property type="entry name" value="KP78A-RELATED"/>
    <property type="match status" value="1"/>
</dbReference>
<dbReference type="InterPro" id="IPR000719">
    <property type="entry name" value="Prot_kinase_dom"/>
</dbReference>
<feature type="compositionally biased region" description="Low complexity" evidence="8">
    <location>
        <begin position="329"/>
        <end position="345"/>
    </location>
</feature>
<name>A0A8J2Q799_9HEXA</name>
<dbReference type="SMART" id="SM00220">
    <property type="entry name" value="S_TKc"/>
    <property type="match status" value="1"/>
</dbReference>
<keyword evidence="3 6" id="KW-0547">Nucleotide-binding</keyword>
<dbReference type="PANTHER" id="PTHR24346">
    <property type="entry name" value="MAP/MICROTUBULE AFFINITY-REGULATING KINASE"/>
    <property type="match status" value="1"/>
</dbReference>